<dbReference type="AlphaFoldDB" id="A0A1J4KXB9"/>
<gene>
    <name evidence="10" type="ORF">TRFO_15258</name>
</gene>
<dbReference type="PANTHER" id="PTHR12673">
    <property type="entry name" value="FACIOGENITAL DYSPLASIA PROTEIN"/>
    <property type="match status" value="1"/>
</dbReference>
<proteinExistence type="predicted"/>
<comment type="subcellular location">
    <subcellularLocation>
        <location evidence="1">Cytoplasm</location>
    </subcellularLocation>
</comment>
<dbReference type="SMART" id="SM00064">
    <property type="entry name" value="FYVE"/>
    <property type="match status" value="1"/>
</dbReference>
<evidence type="ECO:0000256" key="1">
    <source>
        <dbReference type="ARBA" id="ARBA00004496"/>
    </source>
</evidence>
<dbReference type="SUPFAM" id="SSF48065">
    <property type="entry name" value="DBL homology domain (DH-domain)"/>
    <property type="match status" value="1"/>
</dbReference>
<comment type="caution">
    <text evidence="10">The sequence shown here is derived from an EMBL/GenBank/DDBJ whole genome shotgun (WGS) entry which is preliminary data.</text>
</comment>
<dbReference type="GeneID" id="94832988"/>
<evidence type="ECO:0000313" key="10">
    <source>
        <dbReference type="EMBL" id="OHT14350.1"/>
    </source>
</evidence>
<keyword evidence="11" id="KW-1185">Reference proteome</keyword>
<feature type="domain" description="FYVE-type" evidence="9">
    <location>
        <begin position="326"/>
        <end position="384"/>
    </location>
</feature>
<dbReference type="PANTHER" id="PTHR12673:SF159">
    <property type="entry name" value="LD03170P"/>
    <property type="match status" value="1"/>
</dbReference>
<dbReference type="EMBL" id="MLAK01000384">
    <property type="protein sequence ID" value="OHT14350.1"/>
    <property type="molecule type" value="Genomic_DNA"/>
</dbReference>
<accession>A0A1J4KXB9</accession>
<dbReference type="SUPFAM" id="SSF50729">
    <property type="entry name" value="PH domain-like"/>
    <property type="match status" value="1"/>
</dbReference>
<dbReference type="InterPro" id="IPR013083">
    <property type="entry name" value="Znf_RING/FYVE/PHD"/>
</dbReference>
<dbReference type="Gene3D" id="1.20.900.10">
    <property type="entry name" value="Dbl homology (DH) domain"/>
    <property type="match status" value="1"/>
</dbReference>
<dbReference type="VEuPathDB" id="TrichDB:TRFO_15258"/>
<protein>
    <submittedName>
        <fullName evidence="10">FYVE zinc finger family protein</fullName>
    </submittedName>
</protein>
<evidence type="ECO:0000256" key="5">
    <source>
        <dbReference type="ARBA" id="ARBA00022771"/>
    </source>
</evidence>
<keyword evidence="6" id="KW-0862">Zinc</keyword>
<dbReference type="PROSITE" id="PS50178">
    <property type="entry name" value="ZF_FYVE"/>
    <property type="match status" value="1"/>
</dbReference>
<evidence type="ECO:0000256" key="3">
    <source>
        <dbReference type="ARBA" id="ARBA00022658"/>
    </source>
</evidence>
<keyword evidence="2" id="KW-0963">Cytoplasm</keyword>
<keyword evidence="5 7" id="KW-0863">Zinc-finger</keyword>
<dbReference type="InterPro" id="IPR000219">
    <property type="entry name" value="DH_dom"/>
</dbReference>
<sequence length="387" mass="44809">MSEIHPVIKTFSNAKEKIEEYLNIIEKLQNSAVSKFHDLISRSDRSEMAFNKLFEGIKSCQDVTSPLLDSITSFLKENNSSEPFVQMLSDYKGYIAIYFQYIKDFHNLSDKLLDERLKNKKVDEIFCSFEENVNMPIECVLFSPVQHIKTYGHFIDNLENKVPPSTEDQIYLKEASSYAKGEIARMSIMFKAVSEVEEMLQNNIEGFDVYKFGRRLLFKGEATKYSRKTKDERLLLIFSDGLMIGKSNKFSKFIPFAQYEIEDVSDSGTFVNAVNIYTMKKSFCASFLTKTAKTRLINGFTEAKTFRHNIWPDTNNVEYAPVWIPDELVPNCMLCDVKFTFVNRRHHCRKCGKCICTKCCRKIPFPNASSKPQLVCDKCYETMKTKD</sequence>
<evidence type="ECO:0000256" key="4">
    <source>
        <dbReference type="ARBA" id="ARBA00022723"/>
    </source>
</evidence>
<evidence type="ECO:0000256" key="7">
    <source>
        <dbReference type="PROSITE-ProRule" id="PRU00091"/>
    </source>
</evidence>
<reference evidence="10" key="1">
    <citation type="submission" date="2016-10" db="EMBL/GenBank/DDBJ databases">
        <authorList>
            <person name="Benchimol M."/>
            <person name="Almeida L.G."/>
            <person name="Vasconcelos A.T."/>
            <person name="Perreira-Neves A."/>
            <person name="Rosa I.A."/>
            <person name="Tasca T."/>
            <person name="Bogo M.R."/>
            <person name="de Souza W."/>
        </authorList>
    </citation>
    <scope>NUCLEOTIDE SEQUENCE [LARGE SCALE GENOMIC DNA]</scope>
    <source>
        <strain evidence="10">K</strain>
    </source>
</reference>
<dbReference type="Proteomes" id="UP000179807">
    <property type="component" value="Unassembled WGS sequence"/>
</dbReference>
<dbReference type="Pfam" id="PF00621">
    <property type="entry name" value="RhoGEF"/>
    <property type="match status" value="1"/>
</dbReference>
<evidence type="ECO:0000259" key="8">
    <source>
        <dbReference type="PROSITE" id="PS50010"/>
    </source>
</evidence>
<dbReference type="InterPro" id="IPR011011">
    <property type="entry name" value="Znf_FYVE_PHD"/>
</dbReference>
<keyword evidence="3" id="KW-0344">Guanine-nucleotide releasing factor</keyword>
<dbReference type="InterPro" id="IPR011993">
    <property type="entry name" value="PH-like_dom_sf"/>
</dbReference>
<dbReference type="Pfam" id="PF01363">
    <property type="entry name" value="FYVE"/>
    <property type="match status" value="1"/>
</dbReference>
<dbReference type="GO" id="GO:0005085">
    <property type="term" value="F:guanyl-nucleotide exchange factor activity"/>
    <property type="evidence" value="ECO:0007669"/>
    <property type="project" value="UniProtKB-KW"/>
</dbReference>
<dbReference type="InterPro" id="IPR051092">
    <property type="entry name" value="FYVE_RhoGEF_PH"/>
</dbReference>
<evidence type="ECO:0000256" key="6">
    <source>
        <dbReference type="ARBA" id="ARBA00022833"/>
    </source>
</evidence>
<evidence type="ECO:0000259" key="9">
    <source>
        <dbReference type="PROSITE" id="PS50178"/>
    </source>
</evidence>
<dbReference type="Gene3D" id="2.30.29.30">
    <property type="entry name" value="Pleckstrin-homology domain (PH domain)/Phosphotyrosine-binding domain (PTB)"/>
    <property type="match status" value="1"/>
</dbReference>
<keyword evidence="4" id="KW-0479">Metal-binding</keyword>
<organism evidence="10 11">
    <name type="scientific">Tritrichomonas foetus</name>
    <dbReference type="NCBI Taxonomy" id="1144522"/>
    <lineage>
        <taxon>Eukaryota</taxon>
        <taxon>Metamonada</taxon>
        <taxon>Parabasalia</taxon>
        <taxon>Tritrichomonadida</taxon>
        <taxon>Tritrichomonadidae</taxon>
        <taxon>Tritrichomonas</taxon>
    </lineage>
</organism>
<dbReference type="SUPFAM" id="SSF57903">
    <property type="entry name" value="FYVE/PHD zinc finger"/>
    <property type="match status" value="1"/>
</dbReference>
<dbReference type="Gene3D" id="3.30.40.10">
    <property type="entry name" value="Zinc/RING finger domain, C3HC4 (zinc finger)"/>
    <property type="match status" value="1"/>
</dbReference>
<evidence type="ECO:0000313" key="11">
    <source>
        <dbReference type="Proteomes" id="UP000179807"/>
    </source>
</evidence>
<evidence type="ECO:0000256" key="2">
    <source>
        <dbReference type="ARBA" id="ARBA00022490"/>
    </source>
</evidence>
<dbReference type="GO" id="GO:0008270">
    <property type="term" value="F:zinc ion binding"/>
    <property type="evidence" value="ECO:0007669"/>
    <property type="project" value="UniProtKB-KW"/>
</dbReference>
<dbReference type="InterPro" id="IPR035899">
    <property type="entry name" value="DBL_dom_sf"/>
</dbReference>
<dbReference type="InterPro" id="IPR017455">
    <property type="entry name" value="Znf_FYVE-rel"/>
</dbReference>
<dbReference type="GO" id="GO:0005737">
    <property type="term" value="C:cytoplasm"/>
    <property type="evidence" value="ECO:0007669"/>
    <property type="project" value="UniProtKB-SubCell"/>
</dbReference>
<dbReference type="InterPro" id="IPR000306">
    <property type="entry name" value="Znf_FYVE"/>
</dbReference>
<dbReference type="RefSeq" id="XP_068367486.1">
    <property type="nucleotide sequence ID" value="XM_068498284.1"/>
</dbReference>
<dbReference type="OrthoDB" id="70570at2759"/>
<feature type="domain" description="DH" evidence="8">
    <location>
        <begin position="9"/>
        <end position="189"/>
    </location>
</feature>
<dbReference type="PROSITE" id="PS50010">
    <property type="entry name" value="DH_2"/>
    <property type="match status" value="1"/>
</dbReference>
<name>A0A1J4KXB9_9EUKA</name>